<accession>A0ABP9MYN1</accession>
<dbReference type="EMBL" id="BAABKE010000008">
    <property type="protein sequence ID" value="GAA5103181.1"/>
    <property type="molecule type" value="Genomic_DNA"/>
</dbReference>
<proteinExistence type="predicted"/>
<sequence>MAIVSYNAKHLQRSFMPCAQTPPSPVSSVVRAVVVNAVVKSVVVNSAVV</sequence>
<evidence type="ECO:0000313" key="2">
    <source>
        <dbReference type="Proteomes" id="UP001500631"/>
    </source>
</evidence>
<gene>
    <name evidence="1" type="ORF">GCM10023338_21300</name>
</gene>
<keyword evidence="2" id="KW-1185">Reference proteome</keyword>
<dbReference type="Proteomes" id="UP001500631">
    <property type="component" value="Unassembled WGS sequence"/>
</dbReference>
<comment type="caution">
    <text evidence="1">The sequence shown here is derived from an EMBL/GenBank/DDBJ whole genome shotgun (WGS) entry which is preliminary data.</text>
</comment>
<organism evidence="1 2">
    <name type="scientific">Wohlfahrtiimonas larvae</name>
    <dbReference type="NCBI Taxonomy" id="1157986"/>
    <lineage>
        <taxon>Bacteria</taxon>
        <taxon>Pseudomonadati</taxon>
        <taxon>Pseudomonadota</taxon>
        <taxon>Gammaproteobacteria</taxon>
        <taxon>Cardiobacteriales</taxon>
        <taxon>Ignatzschineriaceae</taxon>
        <taxon>Wohlfahrtiimonas</taxon>
    </lineage>
</organism>
<protein>
    <submittedName>
        <fullName evidence="1">Uncharacterized protein</fullName>
    </submittedName>
</protein>
<reference evidence="2" key="1">
    <citation type="journal article" date="2019" name="Int. J. Syst. Evol. Microbiol.">
        <title>The Global Catalogue of Microorganisms (GCM) 10K type strain sequencing project: providing services to taxonomists for standard genome sequencing and annotation.</title>
        <authorList>
            <consortium name="The Broad Institute Genomics Platform"/>
            <consortium name="The Broad Institute Genome Sequencing Center for Infectious Disease"/>
            <person name="Wu L."/>
            <person name="Ma J."/>
        </authorList>
    </citation>
    <scope>NUCLEOTIDE SEQUENCE [LARGE SCALE GENOMIC DNA]</scope>
    <source>
        <strain evidence="2">JCM 18424</strain>
    </source>
</reference>
<evidence type="ECO:0000313" key="1">
    <source>
        <dbReference type="EMBL" id="GAA5103181.1"/>
    </source>
</evidence>
<name>A0ABP9MYN1_9GAMM</name>